<evidence type="ECO:0000313" key="2">
    <source>
        <dbReference type="EnsemblMetazoa" id="GBRI013006-PA"/>
    </source>
</evidence>
<sequence length="183" mass="21649">MKAWKTPLRKSENLFTNSSLIFEFQICIVKLLAYNALIILVIANQNSEWIYTLTDLDTANRFVRELTDPLILPKFGFSFRFLTVIMNILAIFTLIQPNRDRRKYLLPCIIWNFYTLMAIAENILEIAWIMIKLHIPFSIFATTHVVSMFMLAFQSKLTLQALRFYEYLNYMPNAYAPFVYFKT</sequence>
<evidence type="ECO:0000313" key="3">
    <source>
        <dbReference type="Proteomes" id="UP000091820"/>
    </source>
</evidence>
<feature type="transmembrane region" description="Helical" evidence="1">
    <location>
        <begin position="20"/>
        <end position="43"/>
    </location>
</feature>
<dbReference type="EnsemblMetazoa" id="GBRI013006-RA">
    <property type="protein sequence ID" value="GBRI013006-PA"/>
    <property type="gene ID" value="GBRI013006"/>
</dbReference>
<keyword evidence="3" id="KW-1185">Reference proteome</keyword>
<feature type="transmembrane region" description="Helical" evidence="1">
    <location>
        <begin position="104"/>
        <end position="129"/>
    </location>
</feature>
<keyword evidence="1" id="KW-1133">Transmembrane helix</keyword>
<organism evidence="2 3">
    <name type="scientific">Glossina brevipalpis</name>
    <dbReference type="NCBI Taxonomy" id="37001"/>
    <lineage>
        <taxon>Eukaryota</taxon>
        <taxon>Metazoa</taxon>
        <taxon>Ecdysozoa</taxon>
        <taxon>Arthropoda</taxon>
        <taxon>Hexapoda</taxon>
        <taxon>Insecta</taxon>
        <taxon>Pterygota</taxon>
        <taxon>Neoptera</taxon>
        <taxon>Endopterygota</taxon>
        <taxon>Diptera</taxon>
        <taxon>Brachycera</taxon>
        <taxon>Muscomorpha</taxon>
        <taxon>Hippoboscoidea</taxon>
        <taxon>Glossinidae</taxon>
        <taxon>Glossina</taxon>
    </lineage>
</organism>
<dbReference type="AlphaFoldDB" id="A0A1A9WBB0"/>
<dbReference type="Proteomes" id="UP000091820">
    <property type="component" value="Unassembled WGS sequence"/>
</dbReference>
<dbReference type="VEuPathDB" id="VectorBase:GBRI013006"/>
<accession>A0A1A9WBB0</accession>
<keyword evidence="1" id="KW-0812">Transmembrane</keyword>
<keyword evidence="1" id="KW-0472">Membrane</keyword>
<protein>
    <submittedName>
        <fullName evidence="2">Uncharacterized protein</fullName>
    </submittedName>
</protein>
<dbReference type="STRING" id="37001.A0A1A9WBB0"/>
<reference evidence="2" key="2">
    <citation type="submission" date="2020-05" db="UniProtKB">
        <authorList>
            <consortium name="EnsemblMetazoa"/>
        </authorList>
    </citation>
    <scope>IDENTIFICATION</scope>
    <source>
        <strain evidence="2">IAEA</strain>
    </source>
</reference>
<proteinExistence type="predicted"/>
<reference evidence="3" key="1">
    <citation type="submission" date="2014-03" db="EMBL/GenBank/DDBJ databases">
        <authorList>
            <person name="Aksoy S."/>
            <person name="Warren W."/>
            <person name="Wilson R.K."/>
        </authorList>
    </citation>
    <scope>NUCLEOTIDE SEQUENCE [LARGE SCALE GENOMIC DNA]</scope>
    <source>
        <strain evidence="3">IAEA</strain>
    </source>
</reference>
<name>A0A1A9WBB0_9MUSC</name>
<evidence type="ECO:0000256" key="1">
    <source>
        <dbReference type="SAM" id="Phobius"/>
    </source>
</evidence>
<feature type="transmembrane region" description="Helical" evidence="1">
    <location>
        <begin position="77"/>
        <end position="95"/>
    </location>
</feature>
<feature type="transmembrane region" description="Helical" evidence="1">
    <location>
        <begin position="135"/>
        <end position="153"/>
    </location>
</feature>